<dbReference type="EMBL" id="JACGWM010000006">
    <property type="protein sequence ID" value="KAL0368586.1"/>
    <property type="molecule type" value="Genomic_DNA"/>
</dbReference>
<organism evidence="1">
    <name type="scientific">Sesamum calycinum</name>
    <dbReference type="NCBI Taxonomy" id="2727403"/>
    <lineage>
        <taxon>Eukaryota</taxon>
        <taxon>Viridiplantae</taxon>
        <taxon>Streptophyta</taxon>
        <taxon>Embryophyta</taxon>
        <taxon>Tracheophyta</taxon>
        <taxon>Spermatophyta</taxon>
        <taxon>Magnoliopsida</taxon>
        <taxon>eudicotyledons</taxon>
        <taxon>Gunneridae</taxon>
        <taxon>Pentapetalae</taxon>
        <taxon>asterids</taxon>
        <taxon>lamiids</taxon>
        <taxon>Lamiales</taxon>
        <taxon>Pedaliaceae</taxon>
        <taxon>Sesamum</taxon>
    </lineage>
</organism>
<reference evidence="1" key="2">
    <citation type="journal article" date="2024" name="Plant">
        <title>Genomic evolution and insights into agronomic trait innovations of Sesamum species.</title>
        <authorList>
            <person name="Miao H."/>
            <person name="Wang L."/>
            <person name="Qu L."/>
            <person name="Liu H."/>
            <person name="Sun Y."/>
            <person name="Le M."/>
            <person name="Wang Q."/>
            <person name="Wei S."/>
            <person name="Zheng Y."/>
            <person name="Lin W."/>
            <person name="Duan Y."/>
            <person name="Cao H."/>
            <person name="Xiong S."/>
            <person name="Wang X."/>
            <person name="Wei L."/>
            <person name="Li C."/>
            <person name="Ma Q."/>
            <person name="Ju M."/>
            <person name="Zhao R."/>
            <person name="Li G."/>
            <person name="Mu C."/>
            <person name="Tian Q."/>
            <person name="Mei H."/>
            <person name="Zhang T."/>
            <person name="Gao T."/>
            <person name="Zhang H."/>
        </authorList>
    </citation>
    <scope>NUCLEOTIDE SEQUENCE</scope>
    <source>
        <strain evidence="1">KEN8</strain>
    </source>
</reference>
<evidence type="ECO:0000313" key="1">
    <source>
        <dbReference type="EMBL" id="KAL0368586.1"/>
    </source>
</evidence>
<gene>
    <name evidence="1" type="ORF">Scaly_1077500</name>
</gene>
<dbReference type="AlphaFoldDB" id="A0AAW2QL18"/>
<proteinExistence type="predicted"/>
<sequence length="155" mass="18306">MTWHATHQTDEGSMCHPSNVEMWNHFDRMYPDFAEESRNVQLGLCTNSFAPHGQYDHTYSCWSVIITPCNLPPDMSMSFEYMFLKMVILGPSNPKRLIDVYLKPLIKMLVQLWHVGVRKYDHTTDRAFMMRPALMWIVNDWIEYRWGYGMSGLYG</sequence>
<dbReference type="PANTHER" id="PTHR10775">
    <property type="entry name" value="OS08G0208400 PROTEIN"/>
    <property type="match status" value="1"/>
</dbReference>
<dbReference type="Pfam" id="PF02992">
    <property type="entry name" value="Transposase_21"/>
    <property type="match status" value="1"/>
</dbReference>
<name>A0AAW2QL18_9LAMI</name>
<dbReference type="PANTHER" id="PTHR10775:SF193">
    <property type="entry name" value="DUF4216 DOMAIN-CONTAINING PROTEIN"/>
    <property type="match status" value="1"/>
</dbReference>
<accession>A0AAW2QL18</accession>
<reference evidence="1" key="1">
    <citation type="submission" date="2020-06" db="EMBL/GenBank/DDBJ databases">
        <authorList>
            <person name="Li T."/>
            <person name="Hu X."/>
            <person name="Zhang T."/>
            <person name="Song X."/>
            <person name="Zhang H."/>
            <person name="Dai N."/>
            <person name="Sheng W."/>
            <person name="Hou X."/>
            <person name="Wei L."/>
        </authorList>
    </citation>
    <scope>NUCLEOTIDE SEQUENCE</scope>
    <source>
        <strain evidence="1">KEN8</strain>
        <tissue evidence="1">Leaf</tissue>
    </source>
</reference>
<dbReference type="InterPro" id="IPR004242">
    <property type="entry name" value="Transposase_21"/>
</dbReference>
<protein>
    <submittedName>
        <fullName evidence="1">Uncharacterized protein</fullName>
    </submittedName>
</protein>
<comment type="caution">
    <text evidence="1">The sequence shown here is derived from an EMBL/GenBank/DDBJ whole genome shotgun (WGS) entry which is preliminary data.</text>
</comment>